<sequence>MKNTDTCPKCCSNTHVRKKTVLIGRASPKALFLEERAGYKRKDQLAVDECNPEKISDAPLEQFVEGYYCSVCDLGFVSDEIRAK</sequence>
<reference evidence="1" key="1">
    <citation type="submission" date="2023-09" db="EMBL/GenBank/DDBJ databases">
        <title>Description of first Herbaspirillum huttiense subsp. nephrolepsisexaltata and Herbaspirillum huttiense subsp. lycopersicon.</title>
        <authorList>
            <person name="Poudel M."/>
            <person name="Sharma A."/>
            <person name="Goss E."/>
            <person name="Tapia J.H."/>
            <person name="Harmon C.M."/>
            <person name="Jones J.B."/>
        </authorList>
    </citation>
    <scope>NUCLEOTIDE SEQUENCE</scope>
    <source>
        <strain evidence="1">SE1</strain>
    </source>
</reference>
<evidence type="ECO:0000313" key="1">
    <source>
        <dbReference type="EMBL" id="MDR9850551.1"/>
    </source>
</evidence>
<dbReference type="RefSeq" id="WP_134040300.1">
    <property type="nucleotide sequence ID" value="NZ_JAVLSJ010000011.1"/>
</dbReference>
<proteinExistence type="predicted"/>
<accession>A0ABU2EQW1</accession>
<gene>
    <name evidence="1" type="ORF">RI048_20125</name>
</gene>
<name>A0ABU2EQW1_9BURK</name>
<dbReference type="Proteomes" id="UP001246576">
    <property type="component" value="Unassembled WGS sequence"/>
</dbReference>
<keyword evidence="2" id="KW-1185">Reference proteome</keyword>
<protein>
    <submittedName>
        <fullName evidence="1">Uncharacterized protein</fullName>
    </submittedName>
</protein>
<organism evidence="1 2">
    <name type="scientific">Herbaspirillum huttiense subsp. lycopersici</name>
    <dbReference type="NCBI Taxonomy" id="3074428"/>
    <lineage>
        <taxon>Bacteria</taxon>
        <taxon>Pseudomonadati</taxon>
        <taxon>Pseudomonadota</taxon>
        <taxon>Betaproteobacteria</taxon>
        <taxon>Burkholderiales</taxon>
        <taxon>Oxalobacteraceae</taxon>
        <taxon>Herbaspirillum</taxon>
    </lineage>
</organism>
<comment type="caution">
    <text evidence="1">The sequence shown here is derived from an EMBL/GenBank/DDBJ whole genome shotgun (WGS) entry which is preliminary data.</text>
</comment>
<evidence type="ECO:0000313" key="2">
    <source>
        <dbReference type="Proteomes" id="UP001246576"/>
    </source>
</evidence>
<dbReference type="EMBL" id="JAVLSJ010000011">
    <property type="protein sequence ID" value="MDR9850551.1"/>
    <property type="molecule type" value="Genomic_DNA"/>
</dbReference>